<keyword evidence="5" id="KW-1185">Reference proteome</keyword>
<organism evidence="4 5">
    <name type="scientific">Pontibacter diazotrophicus</name>
    <dbReference type="NCBI Taxonomy" id="1400979"/>
    <lineage>
        <taxon>Bacteria</taxon>
        <taxon>Pseudomonadati</taxon>
        <taxon>Bacteroidota</taxon>
        <taxon>Cytophagia</taxon>
        <taxon>Cytophagales</taxon>
        <taxon>Hymenobacteraceae</taxon>
        <taxon>Pontibacter</taxon>
    </lineage>
</organism>
<dbReference type="Pfam" id="PF12055">
    <property type="entry name" value="DUF3536"/>
    <property type="match status" value="1"/>
</dbReference>
<protein>
    <submittedName>
        <fullName evidence="4">DUF3536 domain-containing protein</fullName>
    </submittedName>
</protein>
<dbReference type="RefSeq" id="WP_115565764.1">
    <property type="nucleotide sequence ID" value="NZ_QRGR01000011.1"/>
</dbReference>
<dbReference type="InterPro" id="IPR052046">
    <property type="entry name" value="GH57_Enzymes"/>
</dbReference>
<accession>A0A3D8LDE5</accession>
<feature type="domain" description="Glycoside hydrolase family 57 N-terminal" evidence="3">
    <location>
        <begin position="57"/>
        <end position="307"/>
    </location>
</feature>
<keyword evidence="2" id="KW-0119">Carbohydrate metabolism</keyword>
<evidence type="ECO:0000259" key="3">
    <source>
        <dbReference type="Pfam" id="PF03065"/>
    </source>
</evidence>
<dbReference type="PANTHER" id="PTHR36306">
    <property type="entry name" value="ALPHA-AMYLASE-RELATED-RELATED"/>
    <property type="match status" value="1"/>
</dbReference>
<proteinExistence type="inferred from homology"/>
<dbReference type="Gene3D" id="3.20.110.20">
    <property type="match status" value="1"/>
</dbReference>
<evidence type="ECO:0000256" key="1">
    <source>
        <dbReference type="ARBA" id="ARBA00006821"/>
    </source>
</evidence>
<dbReference type="InterPro" id="IPR004300">
    <property type="entry name" value="Glyco_hydro_57_N"/>
</dbReference>
<comment type="caution">
    <text evidence="4">The sequence shown here is derived from an EMBL/GenBank/DDBJ whole genome shotgun (WGS) entry which is preliminary data.</text>
</comment>
<sequence length="824" mass="95338">MNRYICIHGHFYQPPRENPWLNEVELQESASPYHDWNERITDECYARNSASRILDGKGKIEDIINNYAYISFNFGPTLLEWMQKKEPGTYQAILEADIESRERFSGHGSAMAQVYNHIIMPLANDRDKQTQVIWGIYDFEKRFGRKPEGMWLAETAADTPTLEVLAANGIKFTILSPYQAKRYRRVGEKEWHNAIGANIDPRRPYLCKLPSGKEIVLFFYDAPVSQGIAFERLLNRGEDLANRLVGALDVRRNEPQLMHIATDGETYGHHHRFGEMALSYALEHIEAKEYAKITVYGEFLEKFPPQYEAEILEQTSWSCAHGVERWQSNCGCNTGANNGWDQQWRGPLRKAFDWLRDQLTPLFEQEMKKLGAAPWTTRNDYIQVIMDRSEQNVAAFIQSHTTRELSQQEKVRFLKLLEMQYHTLLMYTSCGWFFDEVTGIETVQDIYYAARAIQLAHSVSGQDYERPFVKLLGQAKSNHKDMGDAAQAYLNSVKPTIINLLRVGAHYAVSSLFAEHTKEVELYSYRATSLEYEQMSAGRQKLAVGRANIRSMVTWEEEVITFGVLHLGDHQLFGGVRESMTSENYANLTRELRIAFERGNVSEVIMLLDKHFESHSYSFWHLFKDDQKKILDQVLENAMQNVESNFQQLFDNNYPLISAIKTLGMKLPEPLQTTVEYIVNTKLLHEFDSEFPNTTEIKRLLEEAKRMKVKLSYTSLEFALSHRASQLIKYVQEHPSDLRKMQLLIDLLDVLESSKLEGDYWQAQNIAFRMQQTIYKKYLEHSERGDKEAAAWIEKFDVLCSNLNLKTTQHGIHSSSHLQATNIA</sequence>
<name>A0A3D8LDE5_9BACT</name>
<dbReference type="InterPro" id="IPR011330">
    <property type="entry name" value="Glyco_hydro/deAcase_b/a-brl"/>
</dbReference>
<dbReference type="GO" id="GO:0003824">
    <property type="term" value="F:catalytic activity"/>
    <property type="evidence" value="ECO:0007669"/>
    <property type="project" value="InterPro"/>
</dbReference>
<evidence type="ECO:0000313" key="5">
    <source>
        <dbReference type="Proteomes" id="UP000256708"/>
    </source>
</evidence>
<dbReference type="CDD" id="cd10797">
    <property type="entry name" value="GH57N_APU_like_1"/>
    <property type="match status" value="1"/>
</dbReference>
<comment type="similarity">
    <text evidence="1">Belongs to the glycosyl hydrolase 57 family.</text>
</comment>
<dbReference type="AlphaFoldDB" id="A0A3D8LDE5"/>
<dbReference type="Proteomes" id="UP000256708">
    <property type="component" value="Unassembled WGS sequence"/>
</dbReference>
<dbReference type="OrthoDB" id="9757977at2"/>
<evidence type="ECO:0000256" key="2">
    <source>
        <dbReference type="ARBA" id="ARBA00023277"/>
    </source>
</evidence>
<dbReference type="InterPro" id="IPR021923">
    <property type="entry name" value="DUF3536"/>
</dbReference>
<reference evidence="5" key="1">
    <citation type="submission" date="2018-08" db="EMBL/GenBank/DDBJ databases">
        <authorList>
            <person name="Liu Z.-W."/>
            <person name="Du Z.-J."/>
        </authorList>
    </citation>
    <scope>NUCLEOTIDE SEQUENCE [LARGE SCALE GENOMIC DNA]</scope>
    <source>
        <strain evidence="5">H4X</strain>
    </source>
</reference>
<dbReference type="PANTHER" id="PTHR36306:SF3">
    <property type="entry name" value="GLYCOSIDE HYDROLASE FAMILY 57"/>
    <property type="match status" value="1"/>
</dbReference>
<dbReference type="GO" id="GO:0005975">
    <property type="term" value="P:carbohydrate metabolic process"/>
    <property type="evidence" value="ECO:0007669"/>
    <property type="project" value="InterPro"/>
</dbReference>
<gene>
    <name evidence="4" type="ORF">DXT99_11845</name>
</gene>
<dbReference type="Pfam" id="PF03065">
    <property type="entry name" value="Glyco_hydro_57"/>
    <property type="match status" value="1"/>
</dbReference>
<dbReference type="SUPFAM" id="SSF88713">
    <property type="entry name" value="Glycoside hydrolase/deacetylase"/>
    <property type="match status" value="1"/>
</dbReference>
<evidence type="ECO:0000313" key="4">
    <source>
        <dbReference type="EMBL" id="RDV14972.1"/>
    </source>
</evidence>
<dbReference type="EMBL" id="QRGR01000011">
    <property type="protein sequence ID" value="RDV14972.1"/>
    <property type="molecule type" value="Genomic_DNA"/>
</dbReference>